<protein>
    <submittedName>
        <fullName evidence="1">Fructose-1-phosphate kinase</fullName>
    </submittedName>
</protein>
<keyword evidence="2" id="KW-1185">Reference proteome</keyword>
<proteinExistence type="predicted"/>
<evidence type="ECO:0000313" key="2">
    <source>
        <dbReference type="Proteomes" id="UP000078476"/>
    </source>
</evidence>
<accession>A0A177N3X9</accession>
<organism evidence="1 2">
    <name type="scientific">Methylomonas lenta</name>
    <dbReference type="NCBI Taxonomy" id="980561"/>
    <lineage>
        <taxon>Bacteria</taxon>
        <taxon>Pseudomonadati</taxon>
        <taxon>Pseudomonadota</taxon>
        <taxon>Gammaproteobacteria</taxon>
        <taxon>Methylococcales</taxon>
        <taxon>Methylococcaceae</taxon>
        <taxon>Methylomonas</taxon>
    </lineage>
</organism>
<dbReference type="AlphaFoldDB" id="A0A177N3X9"/>
<dbReference type="Proteomes" id="UP000078476">
    <property type="component" value="Unassembled WGS sequence"/>
</dbReference>
<dbReference type="EMBL" id="LUUI01000127">
    <property type="protein sequence ID" value="OAI12676.1"/>
    <property type="molecule type" value="Genomic_DNA"/>
</dbReference>
<reference evidence="1 2" key="1">
    <citation type="submission" date="2016-03" db="EMBL/GenBank/DDBJ databases">
        <authorList>
            <person name="Ploux O."/>
        </authorList>
    </citation>
    <scope>NUCLEOTIDE SEQUENCE [LARGE SCALE GENOMIC DNA]</scope>
    <source>
        <strain evidence="1 2">R-45370</strain>
    </source>
</reference>
<sequence>MNEYPEKTCAIDRLVRHPKLVAAALSGQKTQQRRDGLYAYPGETFVLEGVDFLVTSVDRQRIGDMTDADAQAEGYPNLAMYRQIILSMHANMEWSDDGLVWVHHFKRQQPE</sequence>
<dbReference type="CDD" id="cd06552">
    <property type="entry name" value="ASCH_yqfb_like"/>
    <property type="match status" value="1"/>
</dbReference>
<dbReference type="RefSeq" id="WP_066985073.1">
    <property type="nucleotide sequence ID" value="NZ_LUUI01000127.1"/>
</dbReference>
<dbReference type="STRING" id="980561.A1359_13385"/>
<dbReference type="InterPro" id="IPR015947">
    <property type="entry name" value="PUA-like_sf"/>
</dbReference>
<dbReference type="GO" id="GO:0016301">
    <property type="term" value="F:kinase activity"/>
    <property type="evidence" value="ECO:0007669"/>
    <property type="project" value="UniProtKB-KW"/>
</dbReference>
<name>A0A177N3X9_9GAMM</name>
<keyword evidence="1" id="KW-0418">Kinase</keyword>
<comment type="caution">
    <text evidence="1">The sequence shown here is derived from an EMBL/GenBank/DDBJ whole genome shotgun (WGS) entry which is preliminary data.</text>
</comment>
<dbReference type="OrthoDB" id="2719516at2"/>
<keyword evidence="1" id="KW-0808">Transferase</keyword>
<dbReference type="SUPFAM" id="SSF88697">
    <property type="entry name" value="PUA domain-like"/>
    <property type="match status" value="1"/>
</dbReference>
<gene>
    <name evidence="1" type="ORF">A1359_13385</name>
</gene>
<evidence type="ECO:0000313" key="1">
    <source>
        <dbReference type="EMBL" id="OAI12676.1"/>
    </source>
</evidence>